<dbReference type="InterPro" id="IPR009081">
    <property type="entry name" value="PP-bd_ACP"/>
</dbReference>
<name>A0ABQ0BKT5_9FIRM</name>
<dbReference type="EMBL" id="BAABYW010000004">
    <property type="protein sequence ID" value="GAA6412069.1"/>
    <property type="molecule type" value="Genomic_DNA"/>
</dbReference>
<proteinExistence type="predicted"/>
<protein>
    <recommendedName>
        <fullName evidence="1">Carrier domain-containing protein</fullName>
    </recommendedName>
</protein>
<dbReference type="PANTHER" id="PTHR45527">
    <property type="entry name" value="NONRIBOSOMAL PEPTIDE SYNTHETASE"/>
    <property type="match status" value="1"/>
</dbReference>
<feature type="domain" description="Carrier" evidence="1">
    <location>
        <begin position="3"/>
        <end position="79"/>
    </location>
</feature>
<dbReference type="SUPFAM" id="SSF47336">
    <property type="entry name" value="ACP-like"/>
    <property type="match status" value="1"/>
</dbReference>
<dbReference type="PANTHER" id="PTHR45527:SF1">
    <property type="entry name" value="FATTY ACID SYNTHASE"/>
    <property type="match status" value="1"/>
</dbReference>
<dbReference type="Pfam" id="PF00550">
    <property type="entry name" value="PP-binding"/>
    <property type="match status" value="1"/>
</dbReference>
<sequence>MNLRGEKMERIMQEIWKEVLKLQKMPSIGDSFFDLGGNSFLAVQVIAILEEKYGKTIDIIAFYECETIENLVARIENKESLD</sequence>
<dbReference type="InterPro" id="IPR036736">
    <property type="entry name" value="ACP-like_sf"/>
</dbReference>
<dbReference type="PROSITE" id="PS50075">
    <property type="entry name" value="CARRIER"/>
    <property type="match status" value="1"/>
</dbReference>
<organism evidence="2 3">
    <name type="scientific">Blautia hominis</name>
    <dbReference type="NCBI Taxonomy" id="2025493"/>
    <lineage>
        <taxon>Bacteria</taxon>
        <taxon>Bacillati</taxon>
        <taxon>Bacillota</taxon>
        <taxon>Clostridia</taxon>
        <taxon>Lachnospirales</taxon>
        <taxon>Lachnospiraceae</taxon>
        <taxon>Blautia</taxon>
    </lineage>
</organism>
<dbReference type="RefSeq" id="WP_055057321.1">
    <property type="nucleotide sequence ID" value="NZ_BAABYW010000004.1"/>
</dbReference>
<keyword evidence="3" id="KW-1185">Reference proteome</keyword>
<evidence type="ECO:0000259" key="1">
    <source>
        <dbReference type="PROSITE" id="PS50075"/>
    </source>
</evidence>
<accession>A0ABQ0BKT5</accession>
<evidence type="ECO:0000313" key="2">
    <source>
        <dbReference type="EMBL" id="GAA6412069.1"/>
    </source>
</evidence>
<gene>
    <name evidence="2" type="ORF">K040078D81_61860</name>
</gene>
<dbReference type="Gene3D" id="1.10.1200.10">
    <property type="entry name" value="ACP-like"/>
    <property type="match status" value="1"/>
</dbReference>
<dbReference type="Proteomes" id="UP001600943">
    <property type="component" value="Unassembled WGS sequence"/>
</dbReference>
<evidence type="ECO:0000313" key="3">
    <source>
        <dbReference type="Proteomes" id="UP001600943"/>
    </source>
</evidence>
<comment type="caution">
    <text evidence="2">The sequence shown here is derived from an EMBL/GenBank/DDBJ whole genome shotgun (WGS) entry which is preliminary data.</text>
</comment>
<reference evidence="2 3" key="1">
    <citation type="submission" date="2024-04" db="EMBL/GenBank/DDBJ databases">
        <title>Defined microbial consortia suppress multidrug-resistant proinflammatory Enterobacteriaceae via ecological control.</title>
        <authorList>
            <person name="Furuichi M."/>
            <person name="Kawaguchi T."/>
            <person name="Pust M."/>
            <person name="Yasuma K."/>
            <person name="Plichta D."/>
            <person name="Hasegawa N."/>
            <person name="Ohya T."/>
            <person name="Bhattarai S."/>
            <person name="Sasajima S."/>
            <person name="Aoto Y."/>
            <person name="Tuganbaev T."/>
            <person name="Yaginuma M."/>
            <person name="Ueda M."/>
            <person name="Okahashi N."/>
            <person name="Amafuji K."/>
            <person name="Kiridooshi Y."/>
            <person name="Sugita K."/>
            <person name="Strazar M."/>
            <person name="Skelly A."/>
            <person name="Suda W."/>
            <person name="Hattori M."/>
            <person name="Nakamoto N."/>
            <person name="Caballero S."/>
            <person name="Norman J."/>
            <person name="Olle B."/>
            <person name="Tanoue T."/>
            <person name="Arita M."/>
            <person name="Bucci V."/>
            <person name="Atarashi K."/>
            <person name="Xavier R."/>
            <person name="Honda K."/>
        </authorList>
    </citation>
    <scope>NUCLEOTIDE SEQUENCE [LARGE SCALE GENOMIC DNA]</scope>
    <source>
        <strain evidence="3">k04-0078-D8-1</strain>
    </source>
</reference>